<feature type="non-terminal residue" evidence="3">
    <location>
        <position position="183"/>
    </location>
</feature>
<feature type="non-terminal residue" evidence="3">
    <location>
        <position position="1"/>
    </location>
</feature>
<accession>A0A1B6M2F9</accession>
<proteinExistence type="predicted"/>
<keyword evidence="1" id="KW-0325">Glycoprotein</keyword>
<protein>
    <recommendedName>
        <fullName evidence="2">Carboxylesterase type B domain-containing protein</fullName>
    </recommendedName>
</protein>
<dbReference type="InterPro" id="IPR002018">
    <property type="entry name" value="CarbesteraseB"/>
</dbReference>
<organism evidence="3">
    <name type="scientific">Graphocephala atropunctata</name>
    <dbReference type="NCBI Taxonomy" id="36148"/>
    <lineage>
        <taxon>Eukaryota</taxon>
        <taxon>Metazoa</taxon>
        <taxon>Ecdysozoa</taxon>
        <taxon>Arthropoda</taxon>
        <taxon>Hexapoda</taxon>
        <taxon>Insecta</taxon>
        <taxon>Pterygota</taxon>
        <taxon>Neoptera</taxon>
        <taxon>Paraneoptera</taxon>
        <taxon>Hemiptera</taxon>
        <taxon>Auchenorrhyncha</taxon>
        <taxon>Membracoidea</taxon>
        <taxon>Cicadellidae</taxon>
        <taxon>Cicadellinae</taxon>
        <taxon>Cicadellini</taxon>
        <taxon>Graphocephala</taxon>
    </lineage>
</organism>
<evidence type="ECO:0000256" key="1">
    <source>
        <dbReference type="ARBA" id="ARBA00023180"/>
    </source>
</evidence>
<dbReference type="PANTHER" id="PTHR11559">
    <property type="entry name" value="CARBOXYLESTERASE"/>
    <property type="match status" value="1"/>
</dbReference>
<feature type="domain" description="Carboxylesterase type B" evidence="2">
    <location>
        <begin position="5"/>
        <end position="183"/>
    </location>
</feature>
<dbReference type="EMBL" id="GEBQ01009875">
    <property type="protein sequence ID" value="JAT30102.1"/>
    <property type="molecule type" value="Transcribed_RNA"/>
</dbReference>
<evidence type="ECO:0000259" key="2">
    <source>
        <dbReference type="Pfam" id="PF00135"/>
    </source>
</evidence>
<dbReference type="Pfam" id="PF00135">
    <property type="entry name" value="COesterase"/>
    <property type="match status" value="1"/>
</dbReference>
<dbReference type="Gene3D" id="3.40.50.1820">
    <property type="entry name" value="alpha/beta hydrolase"/>
    <property type="match status" value="1"/>
</dbReference>
<sequence>PDCVEDAFITSDPWTKNFSMPMIIGTNRYESLFTISDYLKDETEKTFEDFDKNYENILPYNLMIEDSTKDPISLSHHLRKFYLKDQKFDRKHVLQLVDLLSDGLFNYGTSKTVKNNQNSSYLFSFNYFGSKSLLNLLGHENTYGPTHLDELFLFFPFSLRQAERDNSLAEADEILSKHLVKLW</sequence>
<gene>
    <name evidence="3" type="ORF">g.3014</name>
</gene>
<name>A0A1B6M2F9_9HEMI</name>
<dbReference type="InterPro" id="IPR050309">
    <property type="entry name" value="Type-B_Carboxylest/Lipase"/>
</dbReference>
<evidence type="ECO:0000313" key="3">
    <source>
        <dbReference type="EMBL" id="JAT30102.1"/>
    </source>
</evidence>
<dbReference type="InterPro" id="IPR029058">
    <property type="entry name" value="AB_hydrolase_fold"/>
</dbReference>
<reference evidence="3" key="1">
    <citation type="submission" date="2015-11" db="EMBL/GenBank/DDBJ databases">
        <title>De novo transcriptome assembly of four potential Pierce s Disease insect vectors from Arizona vineyards.</title>
        <authorList>
            <person name="Tassone E.E."/>
        </authorList>
    </citation>
    <scope>NUCLEOTIDE SEQUENCE</scope>
</reference>
<dbReference type="AlphaFoldDB" id="A0A1B6M2F9"/>
<dbReference type="SUPFAM" id="SSF53474">
    <property type="entry name" value="alpha/beta-Hydrolases"/>
    <property type="match status" value="1"/>
</dbReference>